<proteinExistence type="predicted"/>
<dbReference type="AlphaFoldDB" id="A0A9Q0KZS3"/>
<evidence type="ECO:0000313" key="1">
    <source>
        <dbReference type="EMBL" id="KAJ4979299.1"/>
    </source>
</evidence>
<sequence length="167" mass="18001">MASLQVFLCAQLCRVPKARANKFNMLSSVIQCGVGSLNLLDTERDKKKLRILIAGGGVGGLVLALAAKNRGFEVQVFEKELSAVRGEGQHRGPIQLQSNALEVLDAIDKDVAKQIMDAGCITGNRISTACWMVNQVTVVLEDGRKYEGDLSVGADGIWSKVWLDLAS</sequence>
<dbReference type="OrthoDB" id="655030at2759"/>
<accession>A0A9Q0KZS3</accession>
<dbReference type="Proteomes" id="UP001141806">
    <property type="component" value="Unassembled WGS sequence"/>
</dbReference>
<dbReference type="Gene3D" id="3.50.50.60">
    <property type="entry name" value="FAD/NAD(P)-binding domain"/>
    <property type="match status" value="2"/>
</dbReference>
<dbReference type="EMBL" id="JAMYWD010000002">
    <property type="protein sequence ID" value="KAJ4979299.1"/>
    <property type="molecule type" value="Genomic_DNA"/>
</dbReference>
<organism evidence="1 2">
    <name type="scientific">Protea cynaroides</name>
    <dbReference type="NCBI Taxonomy" id="273540"/>
    <lineage>
        <taxon>Eukaryota</taxon>
        <taxon>Viridiplantae</taxon>
        <taxon>Streptophyta</taxon>
        <taxon>Embryophyta</taxon>
        <taxon>Tracheophyta</taxon>
        <taxon>Spermatophyta</taxon>
        <taxon>Magnoliopsida</taxon>
        <taxon>Proteales</taxon>
        <taxon>Proteaceae</taxon>
        <taxon>Protea</taxon>
    </lineage>
</organism>
<reference evidence="1" key="1">
    <citation type="journal article" date="2023" name="Plant J.">
        <title>The genome of the king protea, Protea cynaroides.</title>
        <authorList>
            <person name="Chang J."/>
            <person name="Duong T.A."/>
            <person name="Schoeman C."/>
            <person name="Ma X."/>
            <person name="Roodt D."/>
            <person name="Barker N."/>
            <person name="Li Z."/>
            <person name="Van de Peer Y."/>
            <person name="Mizrachi E."/>
        </authorList>
    </citation>
    <scope>NUCLEOTIDE SEQUENCE</scope>
    <source>
        <tissue evidence="1">Young leaves</tissue>
    </source>
</reference>
<dbReference type="SUPFAM" id="SSF51905">
    <property type="entry name" value="FAD/NAD(P)-binding domain"/>
    <property type="match status" value="1"/>
</dbReference>
<evidence type="ECO:0000313" key="2">
    <source>
        <dbReference type="Proteomes" id="UP001141806"/>
    </source>
</evidence>
<gene>
    <name evidence="1" type="ORF">NE237_010079</name>
</gene>
<dbReference type="Pfam" id="PF13450">
    <property type="entry name" value="NAD_binding_8"/>
    <property type="match status" value="1"/>
</dbReference>
<dbReference type="InterPro" id="IPR036188">
    <property type="entry name" value="FAD/NAD-bd_sf"/>
</dbReference>
<keyword evidence="2" id="KW-1185">Reference proteome</keyword>
<dbReference type="PANTHER" id="PTHR46496">
    <property type="match status" value="1"/>
</dbReference>
<dbReference type="PANTHER" id="PTHR46496:SF6">
    <property type="entry name" value="ZEAXANTHIN EPOXIDASE, CHLOROPLASTIC-LIKE ISOFORM X1"/>
    <property type="match status" value="1"/>
</dbReference>
<evidence type="ECO:0008006" key="3">
    <source>
        <dbReference type="Google" id="ProtNLM"/>
    </source>
</evidence>
<comment type="caution">
    <text evidence="1">The sequence shown here is derived from an EMBL/GenBank/DDBJ whole genome shotgun (WGS) entry which is preliminary data.</text>
</comment>
<name>A0A9Q0KZS3_9MAGN</name>
<dbReference type="GO" id="GO:0016491">
    <property type="term" value="F:oxidoreductase activity"/>
    <property type="evidence" value="ECO:0007669"/>
    <property type="project" value="UniProtKB-KW"/>
</dbReference>
<protein>
    <recommendedName>
        <fullName evidence="3">Zeaxanthin epoxidase</fullName>
    </recommendedName>
</protein>